<dbReference type="STRING" id="592026.GCWU0000282_003209"/>
<evidence type="ECO:0000313" key="3">
    <source>
        <dbReference type="EMBL" id="ESL01648.1"/>
    </source>
</evidence>
<dbReference type="SUPFAM" id="SSF56784">
    <property type="entry name" value="HAD-like"/>
    <property type="match status" value="1"/>
</dbReference>
<dbReference type="OrthoDB" id="9803907at2"/>
<dbReference type="EMBL" id="ACIL03000021">
    <property type="protein sequence ID" value="ESL01648.1"/>
    <property type="molecule type" value="Genomic_DNA"/>
</dbReference>
<dbReference type="Pfam" id="PF15632">
    <property type="entry name" value="ATPgrasp_Ter"/>
    <property type="match status" value="1"/>
</dbReference>
<proteinExistence type="predicted"/>
<dbReference type="Proteomes" id="UP000018227">
    <property type="component" value="Unassembled WGS sequence"/>
</dbReference>
<evidence type="ECO:0000259" key="2">
    <source>
        <dbReference type="PROSITE" id="PS50975"/>
    </source>
</evidence>
<name>V2XY47_9FIRM</name>
<keyword evidence="1" id="KW-0067">ATP-binding</keyword>
<comment type="caution">
    <text evidence="3">The sequence shown here is derived from an EMBL/GenBank/DDBJ whole genome shotgun (WGS) entry which is preliminary data.</text>
</comment>
<keyword evidence="1" id="KW-0547">Nucleotide-binding</keyword>
<protein>
    <submittedName>
        <fullName evidence="3">ATP-grasp domain protein</fullName>
    </submittedName>
</protein>
<dbReference type="HOGENOM" id="CLU_052967_0_0_9"/>
<evidence type="ECO:0000256" key="1">
    <source>
        <dbReference type="PROSITE-ProRule" id="PRU00409"/>
    </source>
</evidence>
<sequence>MRKKVLIYPCGTEIAFEIYNSVKYSTFFEVYGGSSDYDHGHFVYDKLVEKLPFITDNSSREEVSKFNAAVKNYGFDFIYPAMDGVLTVFARYREELDAVLVAPDAFTSEAARRKSKTYELLKGIIPLPRLYKEDEIPEKYPVFTKPDIAQGSKGARRIDTREIYLSLRNSGEISDNLVLEYLPGKEYTIDCFTNLEGRLVYARGRGRNRIKTGISVNTELVAESENRIFWELAEKINSVLHQRGGWFFQLREAENGELKLLEVSARIAGTSAITRNIGVNLPLLTLFTFSGQNIEDIIINDYKIELDRAFANSYRISLEYERVYIDFDDTLIWNGKVNLRLISFLYQCLNEGKKLILITRHSGDLTEELIKYRLSNLFDEIIHLNKTEQKSDFVDKTGAILIDDSYGERKEVHERLGIPVFDVPMTECLIKSDD</sequence>
<dbReference type="GO" id="GO:0005524">
    <property type="term" value="F:ATP binding"/>
    <property type="evidence" value="ECO:0007669"/>
    <property type="project" value="UniProtKB-UniRule"/>
</dbReference>
<dbReference type="SUPFAM" id="SSF56059">
    <property type="entry name" value="Glutathione synthetase ATP-binding domain-like"/>
    <property type="match status" value="1"/>
</dbReference>
<dbReference type="Gene3D" id="3.30.470.20">
    <property type="entry name" value="ATP-grasp fold, B domain"/>
    <property type="match status" value="1"/>
</dbReference>
<reference evidence="3 4" key="1">
    <citation type="submission" date="2013-06" db="EMBL/GenBank/DDBJ databases">
        <authorList>
            <person name="Weinstock G."/>
            <person name="Sodergren E."/>
            <person name="Clifton S."/>
            <person name="Fulton L."/>
            <person name="Fulton B."/>
            <person name="Courtney L."/>
            <person name="Fronick C."/>
            <person name="Harrison M."/>
            <person name="Strong C."/>
            <person name="Farmer C."/>
            <person name="Delahaunty K."/>
            <person name="Markovic C."/>
            <person name="Hall O."/>
            <person name="Minx P."/>
            <person name="Tomlinson C."/>
            <person name="Mitreva M."/>
            <person name="Nelson J."/>
            <person name="Hou S."/>
            <person name="Wollam A."/>
            <person name="Pepin K.H."/>
            <person name="Johnson M."/>
            <person name="Bhonagiri V."/>
            <person name="Nash W.E."/>
            <person name="Warren W."/>
            <person name="Chinwalla A."/>
            <person name="Mardis E.R."/>
            <person name="Wilson R.K."/>
        </authorList>
    </citation>
    <scope>NUCLEOTIDE SEQUENCE [LARGE SCALE GENOMIC DNA]</scope>
    <source>
        <strain evidence="3 4">ATCC 51271</strain>
    </source>
</reference>
<dbReference type="eggNOG" id="COG2232">
    <property type="taxonomic scope" value="Bacteria"/>
</dbReference>
<accession>V2XY47</accession>
<keyword evidence="4" id="KW-1185">Reference proteome</keyword>
<dbReference type="AlphaFoldDB" id="V2XY47"/>
<organism evidence="3 4">
    <name type="scientific">Catonella morbi ATCC 51271</name>
    <dbReference type="NCBI Taxonomy" id="592026"/>
    <lineage>
        <taxon>Bacteria</taxon>
        <taxon>Bacillati</taxon>
        <taxon>Bacillota</taxon>
        <taxon>Clostridia</taxon>
        <taxon>Lachnospirales</taxon>
        <taxon>Lachnospiraceae</taxon>
        <taxon>Catonella</taxon>
    </lineage>
</organism>
<dbReference type="InterPro" id="IPR011761">
    <property type="entry name" value="ATP-grasp"/>
</dbReference>
<dbReference type="GO" id="GO:0046872">
    <property type="term" value="F:metal ion binding"/>
    <property type="evidence" value="ECO:0007669"/>
    <property type="project" value="InterPro"/>
</dbReference>
<dbReference type="PROSITE" id="PS50975">
    <property type="entry name" value="ATP_GRASP"/>
    <property type="match status" value="1"/>
</dbReference>
<gene>
    <name evidence="3" type="ORF">GCWU0000282_003209</name>
</gene>
<feature type="domain" description="ATP-grasp" evidence="2">
    <location>
        <begin position="114"/>
        <end position="290"/>
    </location>
</feature>
<dbReference type="RefSeq" id="WP_023356047.1">
    <property type="nucleotide sequence ID" value="NZ_KI535371.1"/>
</dbReference>
<dbReference type="InterPro" id="IPR036412">
    <property type="entry name" value="HAD-like_sf"/>
</dbReference>
<evidence type="ECO:0000313" key="4">
    <source>
        <dbReference type="Proteomes" id="UP000018227"/>
    </source>
</evidence>